<dbReference type="EMBL" id="JBHRWW010000001">
    <property type="protein sequence ID" value="MFC3687214.1"/>
    <property type="molecule type" value="Genomic_DNA"/>
</dbReference>
<dbReference type="PANTHER" id="PTHR30055:SF234">
    <property type="entry name" value="HTH-TYPE TRANSCRIPTIONAL REGULATOR BETI"/>
    <property type="match status" value="1"/>
</dbReference>
<protein>
    <submittedName>
        <fullName evidence="7">TetR/AcrR family transcriptional regulator</fullName>
    </submittedName>
</protein>
<feature type="domain" description="HTH tetR-type" evidence="6">
    <location>
        <begin position="61"/>
        <end position="121"/>
    </location>
</feature>
<dbReference type="RefSeq" id="WP_340290543.1">
    <property type="nucleotide sequence ID" value="NZ_JBBEOI010000020.1"/>
</dbReference>
<dbReference type="InterPro" id="IPR001647">
    <property type="entry name" value="HTH_TetR"/>
</dbReference>
<comment type="caution">
    <text evidence="7">The sequence shown here is derived from an EMBL/GenBank/DDBJ whole genome shotgun (WGS) entry which is preliminary data.</text>
</comment>
<keyword evidence="3" id="KW-0804">Transcription</keyword>
<evidence type="ECO:0000313" key="8">
    <source>
        <dbReference type="Proteomes" id="UP001595685"/>
    </source>
</evidence>
<dbReference type="SUPFAM" id="SSF48498">
    <property type="entry name" value="Tetracyclin repressor-like, C-terminal domain"/>
    <property type="match status" value="1"/>
</dbReference>
<name>A0ABV7WCW9_9MICO</name>
<dbReference type="Gene3D" id="1.10.357.10">
    <property type="entry name" value="Tetracycline Repressor, domain 2"/>
    <property type="match status" value="1"/>
</dbReference>
<feature type="compositionally biased region" description="Polar residues" evidence="5">
    <location>
        <begin position="20"/>
        <end position="29"/>
    </location>
</feature>
<proteinExistence type="predicted"/>
<dbReference type="SUPFAM" id="SSF46689">
    <property type="entry name" value="Homeodomain-like"/>
    <property type="match status" value="1"/>
</dbReference>
<organism evidence="7 8">
    <name type="scientific">Aquipuribacter hungaricus</name>
    <dbReference type="NCBI Taxonomy" id="545624"/>
    <lineage>
        <taxon>Bacteria</taxon>
        <taxon>Bacillati</taxon>
        <taxon>Actinomycetota</taxon>
        <taxon>Actinomycetes</taxon>
        <taxon>Micrococcales</taxon>
        <taxon>Intrasporangiaceae</taxon>
        <taxon>Aquipuribacter</taxon>
    </lineage>
</organism>
<dbReference type="PROSITE" id="PS50977">
    <property type="entry name" value="HTH_TETR_2"/>
    <property type="match status" value="1"/>
</dbReference>
<keyword evidence="8" id="KW-1185">Reference proteome</keyword>
<dbReference type="Pfam" id="PF00440">
    <property type="entry name" value="TetR_N"/>
    <property type="match status" value="1"/>
</dbReference>
<dbReference type="InterPro" id="IPR050109">
    <property type="entry name" value="HTH-type_TetR-like_transc_reg"/>
</dbReference>
<keyword evidence="1" id="KW-0805">Transcription regulation</keyword>
<dbReference type="InterPro" id="IPR036271">
    <property type="entry name" value="Tet_transcr_reg_TetR-rel_C_sf"/>
</dbReference>
<keyword evidence="2 4" id="KW-0238">DNA-binding</keyword>
<dbReference type="PRINTS" id="PR00455">
    <property type="entry name" value="HTHTETR"/>
</dbReference>
<dbReference type="PANTHER" id="PTHR30055">
    <property type="entry name" value="HTH-TYPE TRANSCRIPTIONAL REGULATOR RUTR"/>
    <property type="match status" value="1"/>
</dbReference>
<sequence>MPADRTPDEPPDGAPGRPLDQTSDQTSDQAPEHASGPAPEQAGDGTADEPARTDGRRLRYQHRRAELLAAATDHVLRHGLDGLTLRRVADSAGVTHAALLHHFSSRSQLVEAVVREVLDRAFTDTAAQGRAVDADPGGGPLRALWRRSVSPDGQSLVRAFLAVTGSAVYDEELAVPVRASVQDRVRLIATGLVAAGCPADQAPALATLLLSTMRGLATDRLLTGDEARVDAAFEAFVLGIEARQRGWSGPPG</sequence>
<evidence type="ECO:0000256" key="3">
    <source>
        <dbReference type="ARBA" id="ARBA00023163"/>
    </source>
</evidence>
<evidence type="ECO:0000256" key="2">
    <source>
        <dbReference type="ARBA" id="ARBA00023125"/>
    </source>
</evidence>
<gene>
    <name evidence="7" type="ORF">ACFOLH_02530</name>
</gene>
<accession>A0ABV7WCW9</accession>
<reference evidence="8" key="1">
    <citation type="journal article" date="2019" name="Int. J. Syst. Evol. Microbiol.">
        <title>The Global Catalogue of Microorganisms (GCM) 10K type strain sequencing project: providing services to taxonomists for standard genome sequencing and annotation.</title>
        <authorList>
            <consortium name="The Broad Institute Genomics Platform"/>
            <consortium name="The Broad Institute Genome Sequencing Center for Infectious Disease"/>
            <person name="Wu L."/>
            <person name="Ma J."/>
        </authorList>
    </citation>
    <scope>NUCLEOTIDE SEQUENCE [LARGE SCALE GENOMIC DNA]</scope>
    <source>
        <strain evidence="8">NCAIM B.02333</strain>
    </source>
</reference>
<evidence type="ECO:0000256" key="4">
    <source>
        <dbReference type="PROSITE-ProRule" id="PRU00335"/>
    </source>
</evidence>
<evidence type="ECO:0000256" key="5">
    <source>
        <dbReference type="SAM" id="MobiDB-lite"/>
    </source>
</evidence>
<dbReference type="Proteomes" id="UP001595685">
    <property type="component" value="Unassembled WGS sequence"/>
</dbReference>
<dbReference type="InterPro" id="IPR009057">
    <property type="entry name" value="Homeodomain-like_sf"/>
</dbReference>
<evidence type="ECO:0000259" key="6">
    <source>
        <dbReference type="PROSITE" id="PS50977"/>
    </source>
</evidence>
<evidence type="ECO:0000313" key="7">
    <source>
        <dbReference type="EMBL" id="MFC3687214.1"/>
    </source>
</evidence>
<feature type="DNA-binding region" description="H-T-H motif" evidence="4">
    <location>
        <begin position="84"/>
        <end position="103"/>
    </location>
</feature>
<feature type="region of interest" description="Disordered" evidence="5">
    <location>
        <begin position="1"/>
        <end position="53"/>
    </location>
</feature>
<evidence type="ECO:0000256" key="1">
    <source>
        <dbReference type="ARBA" id="ARBA00023015"/>
    </source>
</evidence>